<sequence length="62" mass="6934">MFKKFLPIMALLLLPLVSEASPQLSSLKRSVYVECNSCESISSYKNFAVGHYKSAYRAMALT</sequence>
<proteinExistence type="predicted"/>
<organism evidence="2 3">
    <name type="scientific">Parashewanella spongiae</name>
    <dbReference type="NCBI Taxonomy" id="342950"/>
    <lineage>
        <taxon>Bacteria</taxon>
        <taxon>Pseudomonadati</taxon>
        <taxon>Pseudomonadota</taxon>
        <taxon>Gammaproteobacteria</taxon>
        <taxon>Alteromonadales</taxon>
        <taxon>Shewanellaceae</taxon>
        <taxon>Parashewanella</taxon>
    </lineage>
</organism>
<keyword evidence="3" id="KW-1185">Reference proteome</keyword>
<evidence type="ECO:0000256" key="1">
    <source>
        <dbReference type="SAM" id="SignalP"/>
    </source>
</evidence>
<dbReference type="Proteomes" id="UP000273022">
    <property type="component" value="Unassembled WGS sequence"/>
</dbReference>
<gene>
    <name evidence="2" type="ORF">D5R81_19950</name>
</gene>
<feature type="chain" id="PRO_5017364995" evidence="1">
    <location>
        <begin position="21"/>
        <end position="62"/>
    </location>
</feature>
<comment type="caution">
    <text evidence="2">The sequence shown here is derived from an EMBL/GenBank/DDBJ whole genome shotgun (WGS) entry which is preliminary data.</text>
</comment>
<keyword evidence="1" id="KW-0732">Signal</keyword>
<accession>A0A3A6T1Q6</accession>
<evidence type="ECO:0000313" key="2">
    <source>
        <dbReference type="EMBL" id="RJY01524.1"/>
    </source>
</evidence>
<protein>
    <submittedName>
        <fullName evidence="2">Uncharacterized protein</fullName>
    </submittedName>
</protein>
<name>A0A3A6T1Q6_9GAMM</name>
<reference evidence="2 3" key="1">
    <citation type="submission" date="2018-09" db="EMBL/GenBank/DDBJ databases">
        <title>Phylogeny of the Shewanellaceae, and recommendation for two new genera, Pseudoshewanella and Parashewanella.</title>
        <authorList>
            <person name="Wang G."/>
        </authorList>
    </citation>
    <scope>NUCLEOTIDE SEQUENCE [LARGE SCALE GENOMIC DNA]</scope>
    <source>
        <strain evidence="2 3">KCTC 22492</strain>
    </source>
</reference>
<feature type="signal peptide" evidence="1">
    <location>
        <begin position="1"/>
        <end position="20"/>
    </location>
</feature>
<dbReference type="AlphaFoldDB" id="A0A3A6T1Q6"/>
<evidence type="ECO:0000313" key="3">
    <source>
        <dbReference type="Proteomes" id="UP000273022"/>
    </source>
</evidence>
<dbReference type="EMBL" id="QYYH01000267">
    <property type="protein sequence ID" value="RJY01524.1"/>
    <property type="molecule type" value="Genomic_DNA"/>
</dbReference>